<dbReference type="RefSeq" id="WP_248670305.1">
    <property type="nucleotide sequence ID" value="NZ_JALPRX010000245.1"/>
</dbReference>
<proteinExistence type="predicted"/>
<name>A0A9X2BZT2_9PROT</name>
<accession>A0A9X2BZT2</accession>
<dbReference type="Proteomes" id="UP001139516">
    <property type="component" value="Unassembled WGS sequence"/>
</dbReference>
<protein>
    <recommendedName>
        <fullName evidence="3">Helix-turn-helix domain-containing protein</fullName>
    </recommendedName>
</protein>
<comment type="caution">
    <text evidence="1">The sequence shown here is derived from an EMBL/GenBank/DDBJ whole genome shotgun (WGS) entry which is preliminary data.</text>
</comment>
<evidence type="ECO:0008006" key="3">
    <source>
        <dbReference type="Google" id="ProtNLM"/>
    </source>
</evidence>
<evidence type="ECO:0000313" key="2">
    <source>
        <dbReference type="Proteomes" id="UP001139516"/>
    </source>
</evidence>
<evidence type="ECO:0000313" key="1">
    <source>
        <dbReference type="EMBL" id="MCK8788264.1"/>
    </source>
</evidence>
<dbReference type="AlphaFoldDB" id="A0A9X2BZT2"/>
<sequence>MAKNGGVVDGAGKLEPLLVPTDEAWRAIGCGKTTGFALLKAKKLRGRKLGTKTLVEVESIREFVNSLPTVGEAA</sequence>
<reference evidence="1" key="1">
    <citation type="submission" date="2022-04" db="EMBL/GenBank/DDBJ databases">
        <title>Roseomonas acroporae sp. nov., isolated from coral Acropora digitifera.</title>
        <authorList>
            <person name="Sun H."/>
        </authorList>
    </citation>
    <scope>NUCLEOTIDE SEQUENCE</scope>
    <source>
        <strain evidence="1">NAR14</strain>
    </source>
</reference>
<organism evidence="1 2">
    <name type="scientific">Roseomonas acroporae</name>
    <dbReference type="NCBI Taxonomy" id="2937791"/>
    <lineage>
        <taxon>Bacteria</taxon>
        <taxon>Pseudomonadati</taxon>
        <taxon>Pseudomonadota</taxon>
        <taxon>Alphaproteobacteria</taxon>
        <taxon>Acetobacterales</taxon>
        <taxon>Roseomonadaceae</taxon>
        <taxon>Roseomonas</taxon>
    </lineage>
</organism>
<dbReference type="EMBL" id="JALPRX010000245">
    <property type="protein sequence ID" value="MCK8788264.1"/>
    <property type="molecule type" value="Genomic_DNA"/>
</dbReference>
<gene>
    <name evidence="1" type="ORF">M0638_28335</name>
</gene>
<keyword evidence="2" id="KW-1185">Reference proteome</keyword>